<organism evidence="2 3">
    <name type="scientific">Paraburkholderia terrae</name>
    <dbReference type="NCBI Taxonomy" id="311230"/>
    <lineage>
        <taxon>Bacteria</taxon>
        <taxon>Pseudomonadati</taxon>
        <taxon>Pseudomonadota</taxon>
        <taxon>Betaproteobacteria</taxon>
        <taxon>Burkholderiales</taxon>
        <taxon>Burkholderiaceae</taxon>
        <taxon>Paraburkholderia</taxon>
    </lineage>
</organism>
<evidence type="ECO:0000256" key="1">
    <source>
        <dbReference type="SAM" id="SignalP"/>
    </source>
</evidence>
<sequence length="104" mass="11130">MRTLFHITFFVTVLSIPVVSNAQLNAPVSRAHVRAELVELERAGYHVGDDDAHYPEAIQAAEARVAAQHATTSGYGGIGSASSVSGVPMIDRANADPKRLYFGH</sequence>
<feature type="signal peptide" evidence="1">
    <location>
        <begin position="1"/>
        <end position="22"/>
    </location>
</feature>
<dbReference type="InterPro" id="IPR025421">
    <property type="entry name" value="DUF4148"/>
</dbReference>
<evidence type="ECO:0000313" key="2">
    <source>
        <dbReference type="EMBL" id="AUT66378.1"/>
    </source>
</evidence>
<dbReference type="AlphaFoldDB" id="A0A2I8F3T5"/>
<evidence type="ECO:0000313" key="3">
    <source>
        <dbReference type="Proteomes" id="UP000243502"/>
    </source>
</evidence>
<dbReference type="KEGG" id="pter:C2L65_42475"/>
<proteinExistence type="predicted"/>
<reference evidence="2 3" key="1">
    <citation type="submission" date="2018-01" db="EMBL/GenBank/DDBJ databases">
        <title>Species boundaries and ecological features among Paraburkholderia terrae DSMZ17804T, P. hospita DSMZ17164T and P. caribensis DSMZ13236T.</title>
        <authorList>
            <person name="Pratama A.A."/>
        </authorList>
    </citation>
    <scope>NUCLEOTIDE SEQUENCE [LARGE SCALE GENOMIC DNA]</scope>
    <source>
        <strain evidence="2 3">DSM 17804</strain>
    </source>
</reference>
<gene>
    <name evidence="2" type="ORF">C2L65_42475</name>
</gene>
<name>A0A2I8F3T5_9BURK</name>
<dbReference type="EMBL" id="CP026114">
    <property type="protein sequence ID" value="AUT66378.1"/>
    <property type="molecule type" value="Genomic_DNA"/>
</dbReference>
<feature type="chain" id="PRO_5014331687" evidence="1">
    <location>
        <begin position="23"/>
        <end position="104"/>
    </location>
</feature>
<keyword evidence="1" id="KW-0732">Signal</keyword>
<dbReference type="OrthoDB" id="9009748at2"/>
<dbReference type="RefSeq" id="WP_042312150.1">
    <property type="nucleotide sequence ID" value="NZ_CP026114.1"/>
</dbReference>
<protein>
    <submittedName>
        <fullName evidence="2">DUF4148 domain-containing protein</fullName>
    </submittedName>
</protein>
<accession>A0A2I8F3T5</accession>
<dbReference type="Proteomes" id="UP000243502">
    <property type="component" value="Chromosome 4"/>
</dbReference>
<dbReference type="Pfam" id="PF13663">
    <property type="entry name" value="DUF4148"/>
    <property type="match status" value="1"/>
</dbReference>